<protein>
    <recommendedName>
        <fullName evidence="5">RNA polymerase II degradation factor 1</fullName>
    </recommendedName>
</protein>
<comment type="similarity">
    <text evidence="4">Belongs to the DEF1 family.</text>
</comment>
<dbReference type="GO" id="GO:0006281">
    <property type="term" value="P:DNA repair"/>
    <property type="evidence" value="ECO:0007669"/>
    <property type="project" value="UniProtKB-KW"/>
</dbReference>
<evidence type="ECO:0000256" key="14">
    <source>
        <dbReference type="ARBA" id="ARBA00023204"/>
    </source>
</evidence>
<keyword evidence="14" id="KW-0234">DNA repair</keyword>
<dbReference type="GO" id="GO:0000781">
    <property type="term" value="C:chromosome, telomeric region"/>
    <property type="evidence" value="ECO:0007669"/>
    <property type="project" value="UniProtKB-SubCell"/>
</dbReference>
<evidence type="ECO:0000256" key="11">
    <source>
        <dbReference type="ARBA" id="ARBA00022843"/>
    </source>
</evidence>
<dbReference type="GeneID" id="80875808"/>
<dbReference type="GO" id="GO:0005634">
    <property type="term" value="C:nucleus"/>
    <property type="evidence" value="ECO:0007669"/>
    <property type="project" value="UniProtKB-SubCell"/>
</dbReference>
<dbReference type="InterPro" id="IPR041803">
    <property type="entry name" value="DEF1_CUE"/>
</dbReference>
<feature type="compositionally biased region" description="Polar residues" evidence="16">
    <location>
        <begin position="360"/>
        <end position="370"/>
    </location>
</feature>
<evidence type="ECO:0000259" key="17">
    <source>
        <dbReference type="PROSITE" id="PS51140"/>
    </source>
</evidence>
<evidence type="ECO:0000256" key="6">
    <source>
        <dbReference type="ARBA" id="ARBA00022454"/>
    </source>
</evidence>
<feature type="compositionally biased region" description="Polar residues" evidence="16">
    <location>
        <begin position="186"/>
        <end position="202"/>
    </location>
</feature>
<dbReference type="PANTHER" id="PTHR16308">
    <property type="entry name" value="UBIQUITIN ASSOCIATED PROTEIN 2-LIKE/LINGERER"/>
    <property type="match status" value="1"/>
</dbReference>
<evidence type="ECO:0000313" key="19">
    <source>
        <dbReference type="Proteomes" id="UP001212411"/>
    </source>
</evidence>
<keyword evidence="9" id="KW-0227">DNA damage</keyword>
<keyword evidence="6" id="KW-0158">Chromosome</keyword>
<keyword evidence="11" id="KW-0832">Ubl conjugation</keyword>
<evidence type="ECO:0000256" key="13">
    <source>
        <dbReference type="ARBA" id="ARBA00023125"/>
    </source>
</evidence>
<dbReference type="InterPro" id="IPR051833">
    <property type="entry name" value="TC-DDR_regulator"/>
</dbReference>
<dbReference type="PANTHER" id="PTHR16308:SF13">
    <property type="entry name" value="PROTEIN LINGERER"/>
    <property type="match status" value="1"/>
</dbReference>
<evidence type="ECO:0000256" key="2">
    <source>
        <dbReference type="ARBA" id="ARBA00004496"/>
    </source>
</evidence>
<dbReference type="Pfam" id="PF02845">
    <property type="entry name" value="CUE"/>
    <property type="match status" value="1"/>
</dbReference>
<gene>
    <name evidence="18" type="primary">def1</name>
    <name evidence="18" type="ORF">SOMG_02327</name>
</gene>
<evidence type="ECO:0000256" key="3">
    <source>
        <dbReference type="ARBA" id="ARBA00004574"/>
    </source>
</evidence>
<dbReference type="GO" id="GO:0005737">
    <property type="term" value="C:cytoplasm"/>
    <property type="evidence" value="ECO:0007669"/>
    <property type="project" value="UniProtKB-SubCell"/>
</dbReference>
<evidence type="ECO:0000256" key="10">
    <source>
        <dbReference type="ARBA" id="ARBA00022786"/>
    </source>
</evidence>
<evidence type="ECO:0000313" key="18">
    <source>
        <dbReference type="EMBL" id="WBW70842.1"/>
    </source>
</evidence>
<feature type="compositionally biased region" description="Basic residues" evidence="16">
    <location>
        <begin position="122"/>
        <end position="135"/>
    </location>
</feature>
<evidence type="ECO:0000256" key="4">
    <source>
        <dbReference type="ARBA" id="ARBA00005491"/>
    </source>
</evidence>
<evidence type="ECO:0000256" key="15">
    <source>
        <dbReference type="ARBA" id="ARBA00023242"/>
    </source>
</evidence>
<dbReference type="PROSITE" id="PS51140">
    <property type="entry name" value="CUE"/>
    <property type="match status" value="1"/>
</dbReference>
<feature type="compositionally biased region" description="Basic residues" evidence="16">
    <location>
        <begin position="38"/>
        <end position="47"/>
    </location>
</feature>
<evidence type="ECO:0000256" key="9">
    <source>
        <dbReference type="ARBA" id="ARBA00022763"/>
    </source>
</evidence>
<feature type="region of interest" description="Disordered" evidence="16">
    <location>
        <begin position="113"/>
        <end position="382"/>
    </location>
</feature>
<dbReference type="EMBL" id="CP115611">
    <property type="protein sequence ID" value="WBW70842.1"/>
    <property type="molecule type" value="Genomic_DNA"/>
</dbReference>
<feature type="compositionally biased region" description="Polar residues" evidence="16">
    <location>
        <begin position="213"/>
        <end position="242"/>
    </location>
</feature>
<feature type="domain" description="CUE" evidence="17">
    <location>
        <begin position="73"/>
        <end position="116"/>
    </location>
</feature>
<keyword evidence="12" id="KW-0779">Telomere</keyword>
<organism evidence="18 19">
    <name type="scientific">Schizosaccharomyces osmophilus</name>
    <dbReference type="NCBI Taxonomy" id="2545709"/>
    <lineage>
        <taxon>Eukaryota</taxon>
        <taxon>Fungi</taxon>
        <taxon>Dikarya</taxon>
        <taxon>Ascomycota</taxon>
        <taxon>Taphrinomycotina</taxon>
        <taxon>Schizosaccharomycetes</taxon>
        <taxon>Schizosaccharomycetales</taxon>
        <taxon>Schizosaccharomycetaceae</taxon>
        <taxon>Schizosaccharomyces</taxon>
    </lineage>
</organism>
<keyword evidence="15" id="KW-0539">Nucleus</keyword>
<feature type="compositionally biased region" description="Polar residues" evidence="16">
    <location>
        <begin position="280"/>
        <end position="293"/>
    </location>
</feature>
<feature type="region of interest" description="Disordered" evidence="16">
    <location>
        <begin position="1"/>
        <end position="77"/>
    </location>
</feature>
<dbReference type="GO" id="GO:0003677">
    <property type="term" value="F:DNA binding"/>
    <property type="evidence" value="ECO:0007669"/>
    <property type="project" value="UniProtKB-KW"/>
</dbReference>
<keyword evidence="10" id="KW-0833">Ubl conjugation pathway</keyword>
<feature type="compositionally biased region" description="Basic and acidic residues" evidence="16">
    <location>
        <begin position="1"/>
        <end position="14"/>
    </location>
</feature>
<keyword evidence="8" id="KW-0597">Phosphoprotein</keyword>
<evidence type="ECO:0000256" key="1">
    <source>
        <dbReference type="ARBA" id="ARBA00004123"/>
    </source>
</evidence>
<dbReference type="Proteomes" id="UP001212411">
    <property type="component" value="Chromosome 1"/>
</dbReference>
<accession>A0AAE9W8L8</accession>
<name>A0AAE9W8L8_9SCHI</name>
<keyword evidence="7" id="KW-0963">Cytoplasm</keyword>
<proteinExistence type="inferred from homology"/>
<keyword evidence="13" id="KW-0238">DNA-binding</keyword>
<dbReference type="RefSeq" id="XP_056035085.1">
    <property type="nucleotide sequence ID" value="XM_056181119.1"/>
</dbReference>
<dbReference type="KEGG" id="som:SOMG_02327"/>
<evidence type="ECO:0000256" key="12">
    <source>
        <dbReference type="ARBA" id="ARBA00022895"/>
    </source>
</evidence>
<reference evidence="18 19" key="1">
    <citation type="journal article" date="2023" name="G3 (Bethesda)">
        <title>A high-quality reference genome for the fission yeast Schizosaccharomyces osmophilus.</title>
        <authorList>
            <person name="Jia G.S."/>
            <person name="Zhang W.C."/>
            <person name="Liang Y."/>
            <person name="Liu X.H."/>
            <person name="Rhind N."/>
            <person name="Pidoux A."/>
            <person name="Brysch-Herzberg M."/>
            <person name="Du L.L."/>
        </authorList>
    </citation>
    <scope>NUCLEOTIDE SEQUENCE [LARGE SCALE GENOMIC DNA]</scope>
    <source>
        <strain evidence="18 19">CBS 15793</strain>
    </source>
</reference>
<keyword evidence="19" id="KW-1185">Reference proteome</keyword>
<dbReference type="CDD" id="cd14368">
    <property type="entry name" value="CUE_DEF1_like"/>
    <property type="match status" value="1"/>
</dbReference>
<evidence type="ECO:0000256" key="7">
    <source>
        <dbReference type="ARBA" id="ARBA00022490"/>
    </source>
</evidence>
<dbReference type="AlphaFoldDB" id="A0AAE9W8L8"/>
<feature type="region of interest" description="Disordered" evidence="16">
    <location>
        <begin position="846"/>
        <end position="880"/>
    </location>
</feature>
<evidence type="ECO:0000256" key="16">
    <source>
        <dbReference type="SAM" id="MobiDB-lite"/>
    </source>
</evidence>
<evidence type="ECO:0000256" key="5">
    <source>
        <dbReference type="ARBA" id="ARBA00020536"/>
    </source>
</evidence>
<comment type="subcellular location">
    <subcellularLocation>
        <location evidence="3">Chromosome</location>
        <location evidence="3">Telomere</location>
    </subcellularLocation>
    <subcellularLocation>
        <location evidence="2">Cytoplasm</location>
    </subcellularLocation>
    <subcellularLocation>
        <location evidence="1">Nucleus</location>
    </subcellularLocation>
</comment>
<dbReference type="InterPro" id="IPR003892">
    <property type="entry name" value="CUE"/>
</dbReference>
<feature type="compositionally biased region" description="Low complexity" evidence="16">
    <location>
        <begin position="157"/>
        <end position="166"/>
    </location>
</feature>
<dbReference type="GO" id="GO:0043130">
    <property type="term" value="F:ubiquitin binding"/>
    <property type="evidence" value="ECO:0007669"/>
    <property type="project" value="InterPro"/>
</dbReference>
<sequence>MSENKKIRSKRGEEGPQNANKPAVSGESIQADSAPPRRNTRGKRGPKGKQGSSNASKNSHENEESQVLKLESDPKSQVSALKELFPEWTMDDLVFALEEAGHDLELTIAHITEGHASQWGQVKKKQPTKQIKLKSKSGDSDATAPKTVPRKSKKAPAARQDQPQQPSRKEKAAFQAKTLTAAESPKAQSVPGTDDATSSTPHSKPDHIPQQHIDPSNANTTHATQTEHPLTSTLATKTTPPQSDKPAIVADSSQSSKAPWAAIAKVKRKQAVPKVAPKLTQPSQPHQPTQLPSAASDAAVEEPLNPPVPLASKPTEPEVAPLQNNQKVEQREQEFPPISIAGSGSAVNKPVVDSIPAPATDTTTSSQSKPVDTKAPLGGFHGSTSGITTARLLSDKFPVVMPVANTGAIPEKVQVRFGSLTLGGDESLSNKPVAPPAGFASKQVKEHSMEAYASPNPQPPQFADSKPTLASNTEALPAKRQPQPAAPAAAPVADNSYYFDVKSNPSANTTVNAGAPQVSLPTGNTPTVSKQGNGGFMAMYSPVMHDIAPQQYGVGSSLPMSAASAYSNDPAMAGVHDKSNLPYTSRFGKPLENKVETNMSPFGNYQHAEYGAAPGFGPTAAHQHQHQQNAHAAYSGMSPLNYGQSVPNYFNERSQYSQYDPAVNGTPEMHGMTQNKVGSTAAAIPSLPNTTATPSPVVSQQPQPYAFPPMYPVPYMSYGYGSLPYGNNKYGQPQQGYVMQNGLNDFPPILGGHSSIYNRQQSGSVGSIGGAAAQAGNTATNAPVDKSRDMTGNNAMGSSLGGLSSMSGAARSAAPGMFVNEGEWGAPSPYGFVPQAGLNASPGGHQGTYPSNANKGGNVGNQGSGFPFNPAATTTSGTGGSGNGIGSYGAYNQTFMNRPGNWYGNA</sequence>
<evidence type="ECO:0000256" key="8">
    <source>
        <dbReference type="ARBA" id="ARBA00022553"/>
    </source>
</evidence>
<feature type="region of interest" description="Disordered" evidence="16">
    <location>
        <begin position="424"/>
        <end position="468"/>
    </location>
</feature>